<dbReference type="STRING" id="442899.SAMN05720591_10744"/>
<keyword evidence="3" id="KW-1185">Reference proteome</keyword>
<protein>
    <recommendedName>
        <fullName evidence="4">Competence protein ComG</fullName>
    </recommendedName>
</protein>
<evidence type="ECO:0000256" key="1">
    <source>
        <dbReference type="SAM" id="Phobius"/>
    </source>
</evidence>
<reference evidence="2 3" key="1">
    <citation type="submission" date="2019-07" db="EMBL/GenBank/DDBJ databases">
        <title>Whole genome shotgun sequence of Halolactibacillus alkaliphilus NBRC 103919.</title>
        <authorList>
            <person name="Hosoyama A."/>
            <person name="Uohara A."/>
            <person name="Ohji S."/>
            <person name="Ichikawa N."/>
        </authorList>
    </citation>
    <scope>NUCLEOTIDE SEQUENCE [LARGE SCALE GENOMIC DNA]</scope>
    <source>
        <strain evidence="2 3">NBRC 103919</strain>
    </source>
</reference>
<dbReference type="Proteomes" id="UP000321400">
    <property type="component" value="Unassembled WGS sequence"/>
</dbReference>
<evidence type="ECO:0008006" key="4">
    <source>
        <dbReference type="Google" id="ProtNLM"/>
    </source>
</evidence>
<keyword evidence="1" id="KW-0812">Transmembrane</keyword>
<evidence type="ECO:0000313" key="3">
    <source>
        <dbReference type="Proteomes" id="UP000321400"/>
    </source>
</evidence>
<comment type="caution">
    <text evidence="2">The sequence shown here is derived from an EMBL/GenBank/DDBJ whole genome shotgun (WGS) entry which is preliminary data.</text>
</comment>
<organism evidence="2 3">
    <name type="scientific">Halolactibacillus alkaliphilus</name>
    <dbReference type="NCBI Taxonomy" id="442899"/>
    <lineage>
        <taxon>Bacteria</taxon>
        <taxon>Bacillati</taxon>
        <taxon>Bacillota</taxon>
        <taxon>Bacilli</taxon>
        <taxon>Bacillales</taxon>
        <taxon>Bacillaceae</taxon>
        <taxon>Halolactibacillus</taxon>
    </lineage>
</organism>
<dbReference type="RefSeq" id="WP_089800729.1">
    <property type="nucleotide sequence ID" value="NZ_BJYE01000021.1"/>
</dbReference>
<gene>
    <name evidence="2" type="ORF">HAL01_17180</name>
</gene>
<accession>A0A511X2T8</accession>
<dbReference type="EMBL" id="BJYE01000021">
    <property type="protein sequence ID" value="GEN57254.1"/>
    <property type="molecule type" value="Genomic_DNA"/>
</dbReference>
<proteinExistence type="predicted"/>
<evidence type="ECO:0000313" key="2">
    <source>
        <dbReference type="EMBL" id="GEN57254.1"/>
    </source>
</evidence>
<keyword evidence="1" id="KW-1133">Transmembrane helix</keyword>
<name>A0A511X2T8_9BACI</name>
<sequence length="108" mass="12432">MSIIQNDKGFFLLESLFILSLLSIMIMVHLPLQQIIKLNQRTEADHIRIHHALYDYALKSGTSGNVTLLTYDTVVTVSHHPHFTEVTATYTNIQHSEEVARIYYVPKH</sequence>
<keyword evidence="1" id="KW-0472">Membrane</keyword>
<feature type="transmembrane region" description="Helical" evidence="1">
    <location>
        <begin position="12"/>
        <end position="32"/>
    </location>
</feature>
<dbReference type="AlphaFoldDB" id="A0A511X2T8"/>